<dbReference type="GO" id="GO:0042597">
    <property type="term" value="C:periplasmic space"/>
    <property type="evidence" value="ECO:0007669"/>
    <property type="project" value="InterPro"/>
</dbReference>
<dbReference type="Gene3D" id="1.20.120.10">
    <property type="entry name" value="Cytochrome c/b562"/>
    <property type="match status" value="1"/>
</dbReference>
<organism evidence="9 10">
    <name type="scientific">Loktanella atrilutea</name>
    <dbReference type="NCBI Taxonomy" id="366533"/>
    <lineage>
        <taxon>Bacteria</taxon>
        <taxon>Pseudomonadati</taxon>
        <taxon>Pseudomonadota</taxon>
        <taxon>Alphaproteobacteria</taxon>
        <taxon>Rhodobacterales</taxon>
        <taxon>Roseobacteraceae</taxon>
        <taxon>Loktanella</taxon>
    </lineage>
</organism>
<protein>
    <submittedName>
        <fullName evidence="9">Cytochrome c556</fullName>
    </submittedName>
</protein>
<evidence type="ECO:0000313" key="10">
    <source>
        <dbReference type="Proteomes" id="UP000183987"/>
    </source>
</evidence>
<dbReference type="OrthoDB" id="7596534at2"/>
<evidence type="ECO:0000256" key="4">
    <source>
        <dbReference type="ARBA" id="ARBA00022982"/>
    </source>
</evidence>
<dbReference type="Proteomes" id="UP000183987">
    <property type="component" value="Unassembled WGS sequence"/>
</dbReference>
<dbReference type="AlphaFoldDB" id="A0A1M4YCZ3"/>
<evidence type="ECO:0000256" key="7">
    <source>
        <dbReference type="PIRSR" id="PIRSR000027-2"/>
    </source>
</evidence>
<name>A0A1M4YCZ3_LOKAT</name>
<dbReference type="PIRSF" id="PIRSF000027">
    <property type="entry name" value="Cytc_c_prime"/>
    <property type="match status" value="1"/>
</dbReference>
<dbReference type="InterPro" id="IPR002321">
    <property type="entry name" value="Cyt_c_II"/>
</dbReference>
<dbReference type="GO" id="GO:0009055">
    <property type="term" value="F:electron transfer activity"/>
    <property type="evidence" value="ECO:0007669"/>
    <property type="project" value="InterPro"/>
</dbReference>
<dbReference type="PROSITE" id="PS51009">
    <property type="entry name" value="CYTCII"/>
    <property type="match status" value="1"/>
</dbReference>
<evidence type="ECO:0000256" key="2">
    <source>
        <dbReference type="ARBA" id="ARBA00022617"/>
    </source>
</evidence>
<feature type="binding site" description="covalent" evidence="7">
    <location>
        <position position="150"/>
    </location>
    <ligand>
        <name>heme c</name>
        <dbReference type="ChEBI" id="CHEBI:61717"/>
    </ligand>
</feature>
<dbReference type="GO" id="GO:0022900">
    <property type="term" value="P:electron transport chain"/>
    <property type="evidence" value="ECO:0007669"/>
    <property type="project" value="InterPro"/>
</dbReference>
<keyword evidence="4" id="KW-0249">Electron transport</keyword>
<proteinExistence type="predicted"/>
<dbReference type="SUPFAM" id="SSF47175">
    <property type="entry name" value="Cytochromes"/>
    <property type="match status" value="1"/>
</dbReference>
<dbReference type="GO" id="GO:0020037">
    <property type="term" value="F:heme binding"/>
    <property type="evidence" value="ECO:0007669"/>
    <property type="project" value="InterPro"/>
</dbReference>
<evidence type="ECO:0000256" key="1">
    <source>
        <dbReference type="ARBA" id="ARBA00022448"/>
    </source>
</evidence>
<dbReference type="EMBL" id="FQUE01000003">
    <property type="protein sequence ID" value="SHF03607.1"/>
    <property type="molecule type" value="Genomic_DNA"/>
</dbReference>
<evidence type="ECO:0000313" key="9">
    <source>
        <dbReference type="EMBL" id="SHF03607.1"/>
    </source>
</evidence>
<comment type="PTM">
    <text evidence="7">Binds 1 heme group per subunit.</text>
</comment>
<gene>
    <name evidence="9" type="ORF">SAMN05444339_10377</name>
</gene>
<accession>A0A1M4YCZ3</accession>
<dbReference type="GO" id="GO:0005506">
    <property type="term" value="F:iron ion binding"/>
    <property type="evidence" value="ECO:0007669"/>
    <property type="project" value="InterPro"/>
</dbReference>
<evidence type="ECO:0000256" key="8">
    <source>
        <dbReference type="SAM" id="SignalP"/>
    </source>
</evidence>
<dbReference type="STRING" id="366533.SAMN05444339_10377"/>
<dbReference type="InterPro" id="IPR012127">
    <property type="entry name" value="Cyt_c_prime"/>
</dbReference>
<feature type="binding site" description="axial binding residue" evidence="6">
    <location>
        <position position="151"/>
    </location>
    <ligand>
        <name>heme c</name>
        <dbReference type="ChEBI" id="CHEBI:61717"/>
    </ligand>
    <ligandPart>
        <name>Fe</name>
        <dbReference type="ChEBI" id="CHEBI:18248"/>
    </ligandPart>
</feature>
<feature type="chain" id="PRO_5012228858" evidence="8">
    <location>
        <begin position="24"/>
        <end position="159"/>
    </location>
</feature>
<feature type="binding site" description="covalent" evidence="7">
    <location>
        <position position="147"/>
    </location>
    <ligand>
        <name>heme c</name>
        <dbReference type="ChEBI" id="CHEBI:61717"/>
    </ligand>
</feature>
<keyword evidence="2 7" id="KW-0349">Heme</keyword>
<evidence type="ECO:0000256" key="5">
    <source>
        <dbReference type="ARBA" id="ARBA00023004"/>
    </source>
</evidence>
<keyword evidence="1" id="KW-0813">Transport</keyword>
<dbReference type="InterPro" id="IPR015984">
    <property type="entry name" value="Cyt_c_prime_subgr"/>
</dbReference>
<keyword evidence="3 6" id="KW-0479">Metal-binding</keyword>
<keyword evidence="5 6" id="KW-0408">Iron</keyword>
<sequence length="159" mass="16684">MALFKRFGTVLAGTALMATAAFAASHMDPAAEKAVKARQSHMTLYAFNIGTLGGMAQDKMPYDAEAAGRAAENLAALASLDQAGYWVEGTDAGSIEGTKAKAEIWSDMPEFEEHIEQLATATTALAENAGTDLDSLKASFGDVGKACGSCHEEFRVSDK</sequence>
<dbReference type="PRINTS" id="PR00608">
    <property type="entry name" value="CYTCHROMECII"/>
</dbReference>
<dbReference type="Pfam" id="PF01322">
    <property type="entry name" value="Cytochrom_C_2"/>
    <property type="match status" value="1"/>
</dbReference>
<dbReference type="InterPro" id="IPR010980">
    <property type="entry name" value="Cyt_c/b562"/>
</dbReference>
<keyword evidence="10" id="KW-1185">Reference proteome</keyword>
<evidence type="ECO:0000256" key="6">
    <source>
        <dbReference type="PIRSR" id="PIRSR000027-1"/>
    </source>
</evidence>
<dbReference type="RefSeq" id="WP_084114241.1">
    <property type="nucleotide sequence ID" value="NZ_FQUE01000003.1"/>
</dbReference>
<feature type="signal peptide" evidence="8">
    <location>
        <begin position="1"/>
        <end position="23"/>
    </location>
</feature>
<keyword evidence="8" id="KW-0732">Signal</keyword>
<reference evidence="10" key="1">
    <citation type="submission" date="2016-11" db="EMBL/GenBank/DDBJ databases">
        <authorList>
            <person name="Varghese N."/>
            <person name="Submissions S."/>
        </authorList>
    </citation>
    <scope>NUCLEOTIDE SEQUENCE [LARGE SCALE GENOMIC DNA]</scope>
    <source>
        <strain evidence="10">DSM 29326</strain>
    </source>
</reference>
<evidence type="ECO:0000256" key="3">
    <source>
        <dbReference type="ARBA" id="ARBA00022723"/>
    </source>
</evidence>